<dbReference type="AlphaFoldDB" id="A0A8X7V714"/>
<keyword evidence="2" id="KW-1185">Reference proteome</keyword>
<name>A0A8X7V714_BRACI</name>
<sequence>MGVVELWSSTGHLDFSHGGDLLSRLLPALPAEVDQPANYEDPEEPDVGEGPTPRRGLCCELWWAVKESHLAKSNTETKFWFHHWFSQSFALLGAELALWNTWVSRNRLYHVWHRWRRRVVQLCTPDYLEAQNPIQQGLQNFSLGCLLLHFATTAYPNHIIAGENKRMVSSLMSFRFSNSNGVVELLPKARGEAVYVLSCITWPLAYFRGTAWLISLFC</sequence>
<reference evidence="1 2" key="1">
    <citation type="submission" date="2020-02" db="EMBL/GenBank/DDBJ databases">
        <authorList>
            <person name="Ma Q."/>
            <person name="Huang Y."/>
            <person name="Song X."/>
            <person name="Pei D."/>
        </authorList>
    </citation>
    <scope>NUCLEOTIDE SEQUENCE [LARGE SCALE GENOMIC DNA]</scope>
    <source>
        <strain evidence="1">Sxm20200214</strain>
        <tissue evidence="1">Leaf</tissue>
    </source>
</reference>
<gene>
    <name evidence="1" type="ORF">Bca52824_031862</name>
</gene>
<evidence type="ECO:0000313" key="2">
    <source>
        <dbReference type="Proteomes" id="UP000886595"/>
    </source>
</evidence>
<comment type="caution">
    <text evidence="1">The sequence shown here is derived from an EMBL/GenBank/DDBJ whole genome shotgun (WGS) entry which is preliminary data.</text>
</comment>
<protein>
    <submittedName>
        <fullName evidence="1">Uncharacterized protein</fullName>
    </submittedName>
</protein>
<proteinExistence type="predicted"/>
<dbReference type="Proteomes" id="UP000886595">
    <property type="component" value="Unassembled WGS sequence"/>
</dbReference>
<organism evidence="1 2">
    <name type="scientific">Brassica carinata</name>
    <name type="common">Ethiopian mustard</name>
    <name type="synonym">Abyssinian cabbage</name>
    <dbReference type="NCBI Taxonomy" id="52824"/>
    <lineage>
        <taxon>Eukaryota</taxon>
        <taxon>Viridiplantae</taxon>
        <taxon>Streptophyta</taxon>
        <taxon>Embryophyta</taxon>
        <taxon>Tracheophyta</taxon>
        <taxon>Spermatophyta</taxon>
        <taxon>Magnoliopsida</taxon>
        <taxon>eudicotyledons</taxon>
        <taxon>Gunneridae</taxon>
        <taxon>Pentapetalae</taxon>
        <taxon>rosids</taxon>
        <taxon>malvids</taxon>
        <taxon>Brassicales</taxon>
        <taxon>Brassicaceae</taxon>
        <taxon>Brassiceae</taxon>
        <taxon>Brassica</taxon>
    </lineage>
</organism>
<dbReference type="EMBL" id="JAAMPC010000007">
    <property type="protein sequence ID" value="KAG2303211.1"/>
    <property type="molecule type" value="Genomic_DNA"/>
</dbReference>
<evidence type="ECO:0000313" key="1">
    <source>
        <dbReference type="EMBL" id="KAG2303211.1"/>
    </source>
</evidence>
<accession>A0A8X7V714</accession>